<gene>
    <name evidence="19" type="ORF">SAMN04488001_1621</name>
</gene>
<keyword evidence="7 15" id="KW-0067">ATP-binding</keyword>
<reference evidence="20" key="1">
    <citation type="submission" date="2016-10" db="EMBL/GenBank/DDBJ databases">
        <authorList>
            <person name="Varghese N."/>
            <person name="Submissions S."/>
        </authorList>
    </citation>
    <scope>NUCLEOTIDE SEQUENCE [LARGE SCALE GENOMIC DNA]</scope>
    <source>
        <strain evidence="20">DSM 26922</strain>
    </source>
</reference>
<dbReference type="PROSITE" id="PS51198">
    <property type="entry name" value="UVRD_HELICASE_ATP_BIND"/>
    <property type="match status" value="1"/>
</dbReference>
<evidence type="ECO:0000256" key="6">
    <source>
        <dbReference type="ARBA" id="ARBA00022839"/>
    </source>
</evidence>
<dbReference type="Gene3D" id="3.40.50.300">
    <property type="entry name" value="P-loop containing nucleotide triphosphate hydrolases"/>
    <property type="match status" value="4"/>
</dbReference>
<evidence type="ECO:0000256" key="9">
    <source>
        <dbReference type="ARBA" id="ARBA00023204"/>
    </source>
</evidence>
<dbReference type="EC" id="5.6.2.4" evidence="12"/>
<dbReference type="Pfam" id="PF13361">
    <property type="entry name" value="UvrD_C"/>
    <property type="match status" value="1"/>
</dbReference>
<proteinExistence type="predicted"/>
<evidence type="ECO:0000256" key="3">
    <source>
        <dbReference type="ARBA" id="ARBA00022763"/>
    </source>
</evidence>
<dbReference type="Proteomes" id="UP000199441">
    <property type="component" value="Unassembled WGS sequence"/>
</dbReference>
<dbReference type="PANTHER" id="PTHR11070:SF2">
    <property type="entry name" value="ATP-DEPENDENT DNA HELICASE SRS2"/>
    <property type="match status" value="1"/>
</dbReference>
<dbReference type="GO" id="GO:0004527">
    <property type="term" value="F:exonuclease activity"/>
    <property type="evidence" value="ECO:0007669"/>
    <property type="project" value="UniProtKB-KW"/>
</dbReference>
<dbReference type="AlphaFoldDB" id="A0A1H2VTE5"/>
<evidence type="ECO:0000256" key="4">
    <source>
        <dbReference type="ARBA" id="ARBA00022801"/>
    </source>
</evidence>
<keyword evidence="10" id="KW-0413">Isomerase</keyword>
<dbReference type="InterPro" id="IPR011335">
    <property type="entry name" value="Restrct_endonuc-II-like"/>
</dbReference>
<evidence type="ECO:0000256" key="5">
    <source>
        <dbReference type="ARBA" id="ARBA00022806"/>
    </source>
</evidence>
<name>A0A1H2VTE5_9RHOB</name>
<dbReference type="STRING" id="670155.SAMN04488001_1621"/>
<keyword evidence="1" id="KW-0540">Nuclease</keyword>
<evidence type="ECO:0000313" key="19">
    <source>
        <dbReference type="EMBL" id="SDW71536.1"/>
    </source>
</evidence>
<keyword evidence="3" id="KW-0227">DNA damage</keyword>
<evidence type="ECO:0000256" key="2">
    <source>
        <dbReference type="ARBA" id="ARBA00022741"/>
    </source>
</evidence>
<dbReference type="InterPro" id="IPR014017">
    <property type="entry name" value="DNA_helicase_UvrD-like_C"/>
</dbReference>
<dbReference type="EMBL" id="FNOI01000002">
    <property type="protein sequence ID" value="SDW71536.1"/>
    <property type="molecule type" value="Genomic_DNA"/>
</dbReference>
<comment type="catalytic activity">
    <reaction evidence="14">
        <text>ATP + H2O = ADP + phosphate + H(+)</text>
        <dbReference type="Rhea" id="RHEA:13065"/>
        <dbReference type="ChEBI" id="CHEBI:15377"/>
        <dbReference type="ChEBI" id="CHEBI:15378"/>
        <dbReference type="ChEBI" id="CHEBI:30616"/>
        <dbReference type="ChEBI" id="CHEBI:43474"/>
        <dbReference type="ChEBI" id="CHEBI:456216"/>
        <dbReference type="EC" id="5.6.2.4"/>
    </reaction>
</comment>
<comment type="catalytic activity">
    <reaction evidence="11">
        <text>Couples ATP hydrolysis with the unwinding of duplex DNA by translocating in the 3'-5' direction.</text>
        <dbReference type="EC" id="5.6.2.4"/>
    </reaction>
</comment>
<evidence type="ECO:0000256" key="11">
    <source>
        <dbReference type="ARBA" id="ARBA00034617"/>
    </source>
</evidence>
<dbReference type="SUPFAM" id="SSF52540">
    <property type="entry name" value="P-loop containing nucleoside triphosphate hydrolases"/>
    <property type="match status" value="1"/>
</dbReference>
<keyword evidence="5 15" id="KW-0347">Helicase</keyword>
<evidence type="ECO:0000256" key="12">
    <source>
        <dbReference type="ARBA" id="ARBA00034808"/>
    </source>
</evidence>
<feature type="domain" description="UvrD-like helicase ATP-binding" evidence="17">
    <location>
        <begin position="3"/>
        <end position="474"/>
    </location>
</feature>
<keyword evidence="6" id="KW-0269">Exonuclease</keyword>
<feature type="domain" description="UvrD-like helicase C-terminal" evidence="18">
    <location>
        <begin position="491"/>
        <end position="779"/>
    </location>
</feature>
<dbReference type="InterPro" id="IPR011604">
    <property type="entry name" value="PDDEXK-like_dom_sf"/>
</dbReference>
<evidence type="ECO:0000313" key="20">
    <source>
        <dbReference type="Proteomes" id="UP000199441"/>
    </source>
</evidence>
<dbReference type="RefSeq" id="WP_089946406.1">
    <property type="nucleotide sequence ID" value="NZ_FNOI01000002.1"/>
</dbReference>
<evidence type="ECO:0000256" key="1">
    <source>
        <dbReference type="ARBA" id="ARBA00022722"/>
    </source>
</evidence>
<dbReference type="SUPFAM" id="SSF52980">
    <property type="entry name" value="Restriction endonuclease-like"/>
    <property type="match status" value="1"/>
</dbReference>
<dbReference type="Gene3D" id="1.10.486.10">
    <property type="entry name" value="PCRA, domain 4"/>
    <property type="match status" value="1"/>
</dbReference>
<dbReference type="GO" id="GO:0003677">
    <property type="term" value="F:DNA binding"/>
    <property type="evidence" value="ECO:0007669"/>
    <property type="project" value="UniProtKB-KW"/>
</dbReference>
<keyword evidence="20" id="KW-1185">Reference proteome</keyword>
<dbReference type="InterPro" id="IPR014016">
    <property type="entry name" value="UvrD-like_ATP-bd"/>
</dbReference>
<evidence type="ECO:0000259" key="17">
    <source>
        <dbReference type="PROSITE" id="PS51198"/>
    </source>
</evidence>
<evidence type="ECO:0000256" key="16">
    <source>
        <dbReference type="SAM" id="MobiDB-lite"/>
    </source>
</evidence>
<dbReference type="GO" id="GO:0033202">
    <property type="term" value="C:DNA helicase complex"/>
    <property type="evidence" value="ECO:0007669"/>
    <property type="project" value="TreeGrafter"/>
</dbReference>
<keyword evidence="2 15" id="KW-0547">Nucleotide-binding</keyword>
<evidence type="ECO:0000256" key="7">
    <source>
        <dbReference type="ARBA" id="ARBA00022840"/>
    </source>
</evidence>
<dbReference type="InterPro" id="IPR014151">
    <property type="entry name" value="DNA_helicase_AddA"/>
</dbReference>
<evidence type="ECO:0000259" key="18">
    <source>
        <dbReference type="PROSITE" id="PS51217"/>
    </source>
</evidence>
<dbReference type="InterPro" id="IPR027417">
    <property type="entry name" value="P-loop_NTPase"/>
</dbReference>
<accession>A0A1H2VTE5</accession>
<dbReference type="NCBIfam" id="TIGR02784">
    <property type="entry name" value="addA_alphas"/>
    <property type="match status" value="1"/>
</dbReference>
<dbReference type="Pfam" id="PF00580">
    <property type="entry name" value="UvrD-helicase"/>
    <property type="match status" value="1"/>
</dbReference>
<keyword evidence="8" id="KW-0238">DNA-binding</keyword>
<protein>
    <recommendedName>
        <fullName evidence="12">DNA 3'-5' helicase</fullName>
        <ecNumber evidence="12">5.6.2.4</ecNumber>
    </recommendedName>
    <alternativeName>
        <fullName evidence="13">DNA 3'-5' helicase II</fullName>
    </alternativeName>
</protein>
<organism evidence="19 20">
    <name type="scientific">Litoreibacter albidus</name>
    <dbReference type="NCBI Taxonomy" id="670155"/>
    <lineage>
        <taxon>Bacteria</taxon>
        <taxon>Pseudomonadati</taxon>
        <taxon>Pseudomonadota</taxon>
        <taxon>Alphaproteobacteria</taxon>
        <taxon>Rhodobacterales</taxon>
        <taxon>Roseobacteraceae</taxon>
        <taxon>Litoreibacter</taxon>
    </lineage>
</organism>
<keyword evidence="4 15" id="KW-0378">Hydrolase</keyword>
<dbReference type="OrthoDB" id="9810135at2"/>
<dbReference type="GO" id="GO:0000725">
    <property type="term" value="P:recombinational repair"/>
    <property type="evidence" value="ECO:0007669"/>
    <property type="project" value="TreeGrafter"/>
</dbReference>
<dbReference type="PANTHER" id="PTHR11070">
    <property type="entry name" value="UVRD / RECB / PCRA DNA HELICASE FAMILY MEMBER"/>
    <property type="match status" value="1"/>
</dbReference>
<evidence type="ECO:0000256" key="10">
    <source>
        <dbReference type="ARBA" id="ARBA00023235"/>
    </source>
</evidence>
<evidence type="ECO:0000256" key="13">
    <source>
        <dbReference type="ARBA" id="ARBA00034923"/>
    </source>
</evidence>
<evidence type="ECO:0000256" key="15">
    <source>
        <dbReference type="PROSITE-ProRule" id="PRU00560"/>
    </source>
</evidence>
<sequence>MKRDAATAAQVAAADPKASTWLAANAGSGKTRVLTDRVARLLLDGVPPQRILCLTYTKAAASEMQNRLFQRLGDWAMMPDSKLRDSLTALGASEIAPQVLADARRLFAKAIETPGGLKIQTIHSFCASLLRRFPLEAGVSPAFAEMDDRAAKALREDVMEEVALHAPNAMAAFAQHFSGAEMDGFLQELLGRKELFADALSDDALKAAGGLDASISEDVILQSVFHGGEAELLRDVGAVLQGCTGKSDVQLGQSLSLLDCTAPSLALLAQFEKLFLGASGKSAGLPKGYPPTKGAKEALGALLDPFDALRMRVSEARPLRLALSAHAKNAALHRFAQAYLPRLEAHKQGRAWLDFDDLILKARALLTDPSVAAWVLFRLDGGIDHILVDEAQDTAPRQWDVVRLLAQEFTAGQGARADTERTIFVVGDQKQSIYSFQGADPDAFEAMRAHFDEALSAIGHPLKRQDLLHSFRSSKAVLDLVDASFTGDLKRGMGDRVEHVAFKQDLPGRVDLWDWIEETEKADNKDWFDPVDTVGDDHHSVILARQIAATIKDRLLHGQITEVKRVDGRDEQVTRRIEAGDFLILVQRRSTLFHEIIRACKDLGLPMAGADRLRIGAELGVKDLTALMRYLATPEDDLSLAAVLRSPLCGLSEAELFDLAHGREKYLRGALERQKARFKPIYDMLRDLRDNADYLRPYDLLERALTHHDGRNKLLSRLGVEADEGIAALLDQAMAYERADIPSLTGFLEWLARDEVTIKRQMDSAGNAIRVMTVHGAKGLEAPIVILPDTGQVANSVRDDILNHDGVAFWKVSAKDMPQVQVQLSDEIKARQREERMRLLYVAMTRAESWLIICGAGKPAKFEDGGWYAVAEAGMAALGADDGRVAHLDWPQDLGPRAAEAAVVRAALPDWVLSNAPPPPATSEPMSPSKLNGAKALPDPSGTALSEEDAKLRGTVLHRLLEHLPHAEDPMDLANRLGRYGPFEEDLFPLAQRVVDTPALAHIFARDALAEVTLTAKLPSLGGQSMLGTIDRLIIGPDRILAVDFKSNVVVPDTPEKTPSGILAQMGAYLEMLEQLYPEKTVEVAILWTQSAQLMPLPHDIVRLALGAAHTS</sequence>
<feature type="binding site" evidence="15">
    <location>
        <begin position="24"/>
        <end position="31"/>
    </location>
    <ligand>
        <name>ATP</name>
        <dbReference type="ChEBI" id="CHEBI:30616"/>
    </ligand>
</feature>
<dbReference type="InterPro" id="IPR000212">
    <property type="entry name" value="DNA_helicase_UvrD/REP"/>
</dbReference>
<dbReference type="GO" id="GO:0043138">
    <property type="term" value="F:3'-5' DNA helicase activity"/>
    <property type="evidence" value="ECO:0007669"/>
    <property type="project" value="UniProtKB-EC"/>
</dbReference>
<keyword evidence="9" id="KW-0234">DNA repair</keyword>
<dbReference type="GO" id="GO:0005524">
    <property type="term" value="F:ATP binding"/>
    <property type="evidence" value="ECO:0007669"/>
    <property type="project" value="UniProtKB-UniRule"/>
</dbReference>
<evidence type="ECO:0000256" key="14">
    <source>
        <dbReference type="ARBA" id="ARBA00048988"/>
    </source>
</evidence>
<feature type="region of interest" description="Disordered" evidence="16">
    <location>
        <begin position="915"/>
        <end position="945"/>
    </location>
</feature>
<dbReference type="GO" id="GO:0005829">
    <property type="term" value="C:cytosol"/>
    <property type="evidence" value="ECO:0007669"/>
    <property type="project" value="TreeGrafter"/>
</dbReference>
<dbReference type="Gene3D" id="3.90.320.10">
    <property type="match status" value="1"/>
</dbReference>
<evidence type="ECO:0000256" key="8">
    <source>
        <dbReference type="ARBA" id="ARBA00023125"/>
    </source>
</evidence>
<dbReference type="PROSITE" id="PS51217">
    <property type="entry name" value="UVRD_HELICASE_CTER"/>
    <property type="match status" value="1"/>
</dbReference>